<evidence type="ECO:0000313" key="12">
    <source>
        <dbReference type="EMBL" id="KAF2494631.1"/>
    </source>
</evidence>
<evidence type="ECO:0000256" key="7">
    <source>
        <dbReference type="ARBA" id="ARBA00023163"/>
    </source>
</evidence>
<dbReference type="Gene3D" id="6.10.140.1520">
    <property type="match status" value="1"/>
</dbReference>
<dbReference type="InterPro" id="IPR009244">
    <property type="entry name" value="Mediatior_Med7"/>
</dbReference>
<protein>
    <recommendedName>
        <fullName evidence="4 10">Mediator of RNA polymerase II transcription subunit 7</fullName>
    </recommendedName>
</protein>
<keyword evidence="6 10" id="KW-0010">Activator</keyword>
<dbReference type="Gene3D" id="6.10.140.200">
    <property type="match status" value="1"/>
</dbReference>
<name>A0A6A6QQG0_9PEZI</name>
<comment type="subunit">
    <text evidence="3 10">Component of the Mediator complex.</text>
</comment>
<dbReference type="InterPro" id="IPR044888">
    <property type="entry name" value="Mediatior_Med7_sf"/>
</dbReference>
<keyword evidence="8 10" id="KW-0539">Nucleus</keyword>
<evidence type="ECO:0000256" key="5">
    <source>
        <dbReference type="ARBA" id="ARBA00023015"/>
    </source>
</evidence>
<comment type="subcellular location">
    <subcellularLocation>
        <location evidence="1 10">Nucleus</location>
    </subcellularLocation>
</comment>
<comment type="function">
    <text evidence="9">Component of the Mediator complex, a coactivator involved in the regulated transcription of nearly all RNA polymerase II-dependent genes. Mediator functions as a bridge to convey information from gene-specific regulatory proteins to the basal RNA polymerase II transcription machinery. Mediator is recruited to promoters by direct interactions with regulatory proteins and serves as a scaffold for the assembly of a functional preinitiation complex with RNA polymerase II and the general transcription factors.</text>
</comment>
<dbReference type="PANTHER" id="PTHR21428:SF11">
    <property type="entry name" value="MEDIATOR OF RNA POLYMERASE II TRANSCRIPTION SUBUNIT 7"/>
    <property type="match status" value="1"/>
</dbReference>
<evidence type="ECO:0000256" key="3">
    <source>
        <dbReference type="ARBA" id="ARBA00011837"/>
    </source>
</evidence>
<evidence type="ECO:0000256" key="9">
    <source>
        <dbReference type="ARBA" id="ARBA00025687"/>
    </source>
</evidence>
<dbReference type="GO" id="GO:0070847">
    <property type="term" value="C:core mediator complex"/>
    <property type="evidence" value="ECO:0007669"/>
    <property type="project" value="TreeGrafter"/>
</dbReference>
<dbReference type="GO" id="GO:0006357">
    <property type="term" value="P:regulation of transcription by RNA polymerase II"/>
    <property type="evidence" value="ECO:0007669"/>
    <property type="project" value="InterPro"/>
</dbReference>
<evidence type="ECO:0000256" key="11">
    <source>
        <dbReference type="SAM" id="MobiDB-lite"/>
    </source>
</evidence>
<evidence type="ECO:0000256" key="2">
    <source>
        <dbReference type="ARBA" id="ARBA00009994"/>
    </source>
</evidence>
<reference evidence="12" key="1">
    <citation type="journal article" date="2020" name="Stud. Mycol.">
        <title>101 Dothideomycetes genomes: a test case for predicting lifestyles and emergence of pathogens.</title>
        <authorList>
            <person name="Haridas S."/>
            <person name="Albert R."/>
            <person name="Binder M."/>
            <person name="Bloem J."/>
            <person name="Labutti K."/>
            <person name="Salamov A."/>
            <person name="Andreopoulos B."/>
            <person name="Baker S."/>
            <person name="Barry K."/>
            <person name="Bills G."/>
            <person name="Bluhm B."/>
            <person name="Cannon C."/>
            <person name="Castanera R."/>
            <person name="Culley D."/>
            <person name="Daum C."/>
            <person name="Ezra D."/>
            <person name="Gonzalez J."/>
            <person name="Henrissat B."/>
            <person name="Kuo A."/>
            <person name="Liang C."/>
            <person name="Lipzen A."/>
            <person name="Lutzoni F."/>
            <person name="Magnuson J."/>
            <person name="Mondo S."/>
            <person name="Nolan M."/>
            <person name="Ohm R."/>
            <person name="Pangilinan J."/>
            <person name="Park H.-J."/>
            <person name="Ramirez L."/>
            <person name="Alfaro M."/>
            <person name="Sun H."/>
            <person name="Tritt A."/>
            <person name="Yoshinaga Y."/>
            <person name="Zwiers L.-H."/>
            <person name="Turgeon B."/>
            <person name="Goodwin S."/>
            <person name="Spatafora J."/>
            <person name="Crous P."/>
            <person name="Grigoriev I."/>
        </authorList>
    </citation>
    <scope>NUCLEOTIDE SEQUENCE</scope>
    <source>
        <strain evidence="12">CBS 269.34</strain>
    </source>
</reference>
<dbReference type="PANTHER" id="PTHR21428">
    <property type="entry name" value="MEDIATOR OF RNA POLYMERASE II TRANSCRIPTION SUBUNIT 7"/>
    <property type="match status" value="1"/>
</dbReference>
<evidence type="ECO:0000256" key="1">
    <source>
        <dbReference type="ARBA" id="ARBA00004123"/>
    </source>
</evidence>
<evidence type="ECO:0000313" key="13">
    <source>
        <dbReference type="Proteomes" id="UP000799750"/>
    </source>
</evidence>
<feature type="region of interest" description="Disordered" evidence="11">
    <location>
        <begin position="1"/>
        <end position="20"/>
    </location>
</feature>
<dbReference type="EMBL" id="MU004190">
    <property type="protein sequence ID" value="KAF2494631.1"/>
    <property type="molecule type" value="Genomic_DNA"/>
</dbReference>
<keyword evidence="5 10" id="KW-0805">Transcription regulation</keyword>
<gene>
    <name evidence="12" type="ORF">BU16DRAFT_44278</name>
</gene>
<evidence type="ECO:0000256" key="10">
    <source>
        <dbReference type="RuleBase" id="RU364060"/>
    </source>
</evidence>
<dbReference type="GO" id="GO:0003712">
    <property type="term" value="F:transcription coregulator activity"/>
    <property type="evidence" value="ECO:0007669"/>
    <property type="project" value="InterPro"/>
</dbReference>
<keyword evidence="13" id="KW-1185">Reference proteome</keyword>
<comment type="similarity">
    <text evidence="2 10">Belongs to the Mediator complex subunit 7 family.</text>
</comment>
<dbReference type="InterPro" id="IPR037212">
    <property type="entry name" value="Med7/Med21-like"/>
</dbReference>
<accession>A0A6A6QQG0</accession>
<sequence>MEDDEEPASYGPPQPPPFYKHFTAQNLERLKEIREAVGSEGNDDTEASAPTMLELPPELRYLVPPEPPADGIYKSFGETKHIQAPLSSLKEFDIEQLYPSSPTSPSATEGIQSDWTLDRAFYLKKIARSILLNFLELVGVLSVNPAQHDEKIADLRTLYANAHHLINEYRPHQARETLILMMEDQLEKARAEVEGIKGMKQKINDVIGGLGKATLESPDGVPINSENSAPPSPENKRKEEQRQIWNALNDEEWLDG</sequence>
<feature type="region of interest" description="Disordered" evidence="11">
    <location>
        <begin position="214"/>
        <end position="256"/>
    </location>
</feature>
<dbReference type="Pfam" id="PF05983">
    <property type="entry name" value="Med7"/>
    <property type="match status" value="1"/>
</dbReference>
<proteinExistence type="inferred from homology"/>
<keyword evidence="7 10" id="KW-0804">Transcription</keyword>
<evidence type="ECO:0000256" key="6">
    <source>
        <dbReference type="ARBA" id="ARBA00023159"/>
    </source>
</evidence>
<dbReference type="SUPFAM" id="SSF140718">
    <property type="entry name" value="Mediator hinge subcomplex-like"/>
    <property type="match status" value="1"/>
</dbReference>
<organism evidence="12 13">
    <name type="scientific">Lophium mytilinum</name>
    <dbReference type="NCBI Taxonomy" id="390894"/>
    <lineage>
        <taxon>Eukaryota</taxon>
        <taxon>Fungi</taxon>
        <taxon>Dikarya</taxon>
        <taxon>Ascomycota</taxon>
        <taxon>Pezizomycotina</taxon>
        <taxon>Dothideomycetes</taxon>
        <taxon>Pleosporomycetidae</taxon>
        <taxon>Mytilinidiales</taxon>
        <taxon>Mytilinidiaceae</taxon>
        <taxon>Lophium</taxon>
    </lineage>
</organism>
<evidence type="ECO:0000256" key="8">
    <source>
        <dbReference type="ARBA" id="ARBA00023242"/>
    </source>
</evidence>
<dbReference type="AlphaFoldDB" id="A0A6A6QQG0"/>
<dbReference type="GO" id="GO:0016592">
    <property type="term" value="C:mediator complex"/>
    <property type="evidence" value="ECO:0007669"/>
    <property type="project" value="InterPro"/>
</dbReference>
<dbReference type="OrthoDB" id="10253553at2759"/>
<dbReference type="Proteomes" id="UP000799750">
    <property type="component" value="Unassembled WGS sequence"/>
</dbReference>
<evidence type="ECO:0000256" key="4">
    <source>
        <dbReference type="ARBA" id="ARBA00020631"/>
    </source>
</evidence>